<evidence type="ECO:0000313" key="3">
    <source>
        <dbReference type="Proteomes" id="UP000533017"/>
    </source>
</evidence>
<dbReference type="RefSeq" id="WP_175542317.1">
    <property type="nucleotide sequence ID" value="NZ_FOOI01000001.1"/>
</dbReference>
<evidence type="ECO:0008006" key="4">
    <source>
        <dbReference type="Google" id="ProtNLM"/>
    </source>
</evidence>
<dbReference type="SUPFAM" id="SSF158791">
    <property type="entry name" value="MgtE N-terminal domain-like"/>
    <property type="match status" value="1"/>
</dbReference>
<keyword evidence="3" id="KW-1185">Reference proteome</keyword>
<comment type="caution">
    <text evidence="2">The sequence shown here is derived from an EMBL/GenBank/DDBJ whole genome shotgun (WGS) entry which is preliminary data.</text>
</comment>
<evidence type="ECO:0000313" key="2">
    <source>
        <dbReference type="EMBL" id="NYH84700.1"/>
    </source>
</evidence>
<dbReference type="Proteomes" id="UP000533017">
    <property type="component" value="Unassembled WGS sequence"/>
</dbReference>
<sequence>MLALTGETGQPVRTADGTTVGHLRDLTARIGSPHPVVHRLLVGTRHRATHLVPWSEVASFERSGVQLRDAEPISAYADGFELGDDELLLVRDVLDTQIVDVVGHRLARVADVLLTRLPDQRLEVAAVDVGMGAVCRRLGLRLLGERLPERAVDWRDLHLTSSRGHLVQLATTAAAVHRLDARGLAELLTRLDVDSATDVLRTVGPERAANAVAATHPDVGGRLMLALGSEDAGRVLDQLPEEAGHHYRHVLRSRSPLTRRRFFRLRGWRTHRPRHLGRRPGGNHGNHGDQRNHGDHGDQRGPREDGAP</sequence>
<protein>
    <recommendedName>
        <fullName evidence="4">MgtE intracellular N domain-containing protein</fullName>
    </recommendedName>
</protein>
<feature type="region of interest" description="Disordered" evidence="1">
    <location>
        <begin position="272"/>
        <end position="308"/>
    </location>
</feature>
<name>A0ABX2S4Z6_9ACTN</name>
<reference evidence="2 3" key="1">
    <citation type="submission" date="2020-07" db="EMBL/GenBank/DDBJ databases">
        <title>Sequencing the genomes of 1000 actinobacteria strains.</title>
        <authorList>
            <person name="Klenk H.-P."/>
        </authorList>
    </citation>
    <scope>NUCLEOTIDE SEQUENCE [LARGE SCALE GENOMIC DNA]</scope>
    <source>
        <strain evidence="2 3">DSM 45117</strain>
    </source>
</reference>
<dbReference type="EMBL" id="JACBZA010000001">
    <property type="protein sequence ID" value="NYH84700.1"/>
    <property type="molecule type" value="Genomic_DNA"/>
</dbReference>
<feature type="compositionally biased region" description="Basic and acidic residues" evidence="1">
    <location>
        <begin position="286"/>
        <end position="308"/>
    </location>
</feature>
<proteinExistence type="predicted"/>
<gene>
    <name evidence="2" type="ORF">FHR37_003551</name>
</gene>
<organism evidence="2 3">
    <name type="scientific">Actinopolymorpha cephalotaxi</name>
    <dbReference type="NCBI Taxonomy" id="504797"/>
    <lineage>
        <taxon>Bacteria</taxon>
        <taxon>Bacillati</taxon>
        <taxon>Actinomycetota</taxon>
        <taxon>Actinomycetes</taxon>
        <taxon>Propionibacteriales</taxon>
        <taxon>Actinopolymorphaceae</taxon>
        <taxon>Actinopolymorpha</taxon>
    </lineage>
</organism>
<evidence type="ECO:0000256" key="1">
    <source>
        <dbReference type="SAM" id="MobiDB-lite"/>
    </source>
</evidence>
<accession>A0ABX2S4Z6</accession>